<dbReference type="OrthoDB" id="3483580at2759"/>
<organism evidence="1 2">
    <name type="scientific">Sclerotinia borealis (strain F-4128)</name>
    <dbReference type="NCBI Taxonomy" id="1432307"/>
    <lineage>
        <taxon>Eukaryota</taxon>
        <taxon>Fungi</taxon>
        <taxon>Dikarya</taxon>
        <taxon>Ascomycota</taxon>
        <taxon>Pezizomycotina</taxon>
        <taxon>Leotiomycetes</taxon>
        <taxon>Helotiales</taxon>
        <taxon>Sclerotiniaceae</taxon>
        <taxon>Sclerotinia</taxon>
    </lineage>
</organism>
<dbReference type="AlphaFoldDB" id="W9CLC7"/>
<keyword evidence="2" id="KW-1185">Reference proteome</keyword>
<gene>
    <name evidence="1" type="ORF">SBOR_2920</name>
</gene>
<accession>W9CLC7</accession>
<sequence>MSDRGPTDVTHYLNRLRSLLIHHELILHDSSDYTPHKFDYLQPLNHTNYLPTYCRKFPFSEIQERFKLSLTPKVDNLELKIERSRHLMVYSGQSKSTKPVLEQGLNDILHSIRYTISATLTALVPDESLLAEPIYDMEPISTTIQTSYTTPPMNILETGYTSLLLGRSTWDNIDLDAIKRMLWAHGMILYGEDGKRREIPVDDRDRRRLLGEVESCVRADLGLM</sequence>
<comment type="caution">
    <text evidence="1">The sequence shown here is derived from an EMBL/GenBank/DDBJ whole genome shotgun (WGS) entry which is preliminary data.</text>
</comment>
<protein>
    <submittedName>
        <fullName evidence="1">Uncharacterized protein</fullName>
    </submittedName>
</protein>
<evidence type="ECO:0000313" key="1">
    <source>
        <dbReference type="EMBL" id="ESZ96661.1"/>
    </source>
</evidence>
<name>W9CLC7_SCLBF</name>
<dbReference type="HOGENOM" id="CLU_1204614_0_0_1"/>
<evidence type="ECO:0000313" key="2">
    <source>
        <dbReference type="Proteomes" id="UP000019487"/>
    </source>
</evidence>
<reference evidence="1 2" key="1">
    <citation type="journal article" date="2014" name="Genome Announc.">
        <title>Draft genome sequence of Sclerotinia borealis, a psychrophilic plant pathogenic fungus.</title>
        <authorList>
            <person name="Mardanov A.V."/>
            <person name="Beletsky A.V."/>
            <person name="Kadnikov V.V."/>
            <person name="Ignatov A.N."/>
            <person name="Ravin N.V."/>
        </authorList>
    </citation>
    <scope>NUCLEOTIDE SEQUENCE [LARGE SCALE GENOMIC DNA]</scope>
    <source>
        <strain evidence="2">F-4157</strain>
    </source>
</reference>
<dbReference type="Proteomes" id="UP000019487">
    <property type="component" value="Unassembled WGS sequence"/>
</dbReference>
<proteinExistence type="predicted"/>
<dbReference type="EMBL" id="AYSA01000129">
    <property type="protein sequence ID" value="ESZ96661.1"/>
    <property type="molecule type" value="Genomic_DNA"/>
</dbReference>